<reference evidence="3 4" key="1">
    <citation type="submission" date="2024-02" db="EMBL/GenBank/DDBJ databases">
        <authorList>
            <person name="Chen Y."/>
            <person name="Shah S."/>
            <person name="Dougan E. K."/>
            <person name="Thang M."/>
            <person name="Chan C."/>
        </authorList>
    </citation>
    <scope>NUCLEOTIDE SEQUENCE [LARGE SCALE GENOMIC DNA]</scope>
</reference>
<evidence type="ECO:0000256" key="1">
    <source>
        <dbReference type="SAM" id="MobiDB-lite"/>
    </source>
</evidence>
<evidence type="ECO:0000313" key="2">
    <source>
        <dbReference type="EMBL" id="CAK9014245.1"/>
    </source>
</evidence>
<keyword evidence="4" id="KW-1185">Reference proteome</keyword>
<dbReference type="EMBL" id="CAXAMM010007469">
    <property type="protein sequence ID" value="CAK9014335.1"/>
    <property type="molecule type" value="Genomic_DNA"/>
</dbReference>
<accession>A0ABP0JIV9</accession>
<feature type="region of interest" description="Disordered" evidence="1">
    <location>
        <begin position="79"/>
        <end position="136"/>
    </location>
</feature>
<name>A0ABP0JIV9_9DINO</name>
<dbReference type="Proteomes" id="UP001642464">
    <property type="component" value="Unassembled WGS sequence"/>
</dbReference>
<evidence type="ECO:0000313" key="4">
    <source>
        <dbReference type="Proteomes" id="UP001642464"/>
    </source>
</evidence>
<evidence type="ECO:0000313" key="3">
    <source>
        <dbReference type="EMBL" id="CAK9014335.1"/>
    </source>
</evidence>
<organism evidence="3 4">
    <name type="scientific">Durusdinium trenchii</name>
    <dbReference type="NCBI Taxonomy" id="1381693"/>
    <lineage>
        <taxon>Eukaryota</taxon>
        <taxon>Sar</taxon>
        <taxon>Alveolata</taxon>
        <taxon>Dinophyceae</taxon>
        <taxon>Suessiales</taxon>
        <taxon>Symbiodiniaceae</taxon>
        <taxon>Durusdinium</taxon>
    </lineage>
</organism>
<proteinExistence type="predicted"/>
<protein>
    <submittedName>
        <fullName evidence="3">Uncharacterized protein</fullName>
    </submittedName>
</protein>
<comment type="caution">
    <text evidence="3">The sequence shown here is derived from an EMBL/GenBank/DDBJ whole genome shotgun (WGS) entry which is preliminary data.</text>
</comment>
<dbReference type="EMBL" id="CAXAMM010007447">
    <property type="protein sequence ID" value="CAK9014245.1"/>
    <property type="molecule type" value="Genomic_DNA"/>
</dbReference>
<feature type="compositionally biased region" description="Low complexity" evidence="1">
    <location>
        <begin position="107"/>
        <end position="118"/>
    </location>
</feature>
<sequence length="423" mass="46975">MADAGADVPPQANAAAELRPGHLVEVNGLASENGKLLNGQRGLLCEFLEATGRWQVRIGEKLVSLKPVNLKKAELFSSMPTAPEPVQPEAAEAGTETAQPERRSRSRSSSSSSSSSSSRSKEREEKKEAPLKTGEEVEIFGLNSDAGKALNGQKGVVTEYEADKDRWEVMISLEKVVSLRPRNLRRSKPLPGAVMPGRPVNGPKKTEGSLASLLGMGKPKDESNHVEAAKSAQWQSVWARTSAEVRESSVPPAAAMSAEQISYLQGFQNENEKAELKRRRRESKIRRELVMQGITDEDMVLEVIQQREEERRQNILFRGEAGTLGRLGAAFWGFPSVPLRDPPSCLHIGLERANHFRYGTEVIRRFHTISKTFLLQIPLANRGRTTNPAVRFPWWVAALRSSRVAWPPRSFTLPGRWTQGDWF</sequence>
<gene>
    <name evidence="2" type="ORF">SCF082_LOCUS12265</name>
    <name evidence="3" type="ORF">SCF082_LOCUS12292</name>
</gene>
<feature type="compositionally biased region" description="Basic and acidic residues" evidence="1">
    <location>
        <begin position="119"/>
        <end position="135"/>
    </location>
</feature>